<feature type="compositionally biased region" description="Basic and acidic residues" evidence="1">
    <location>
        <begin position="100"/>
        <end position="113"/>
    </location>
</feature>
<protein>
    <submittedName>
        <fullName evidence="3">Uncharacterized protein</fullName>
    </submittedName>
</protein>
<feature type="region of interest" description="Disordered" evidence="1">
    <location>
        <begin position="100"/>
        <end position="242"/>
    </location>
</feature>
<dbReference type="AlphaFoldDB" id="A0A8J9V421"/>
<name>A0A8J9V421_9NEOP</name>
<feature type="compositionally biased region" description="Acidic residues" evidence="1">
    <location>
        <begin position="114"/>
        <end position="139"/>
    </location>
</feature>
<feature type="compositionally biased region" description="Acidic residues" evidence="1">
    <location>
        <begin position="214"/>
        <end position="226"/>
    </location>
</feature>
<accession>A0A8J9V421</accession>
<evidence type="ECO:0000256" key="1">
    <source>
        <dbReference type="SAM" id="MobiDB-lite"/>
    </source>
</evidence>
<organism evidence="3 4">
    <name type="scientific">Brenthis ino</name>
    <name type="common">lesser marbled fritillary</name>
    <dbReference type="NCBI Taxonomy" id="405034"/>
    <lineage>
        <taxon>Eukaryota</taxon>
        <taxon>Metazoa</taxon>
        <taxon>Ecdysozoa</taxon>
        <taxon>Arthropoda</taxon>
        <taxon>Hexapoda</taxon>
        <taxon>Insecta</taxon>
        <taxon>Pterygota</taxon>
        <taxon>Neoptera</taxon>
        <taxon>Endopterygota</taxon>
        <taxon>Lepidoptera</taxon>
        <taxon>Glossata</taxon>
        <taxon>Ditrysia</taxon>
        <taxon>Papilionoidea</taxon>
        <taxon>Nymphalidae</taxon>
        <taxon>Heliconiinae</taxon>
        <taxon>Argynnini</taxon>
        <taxon>Brenthis</taxon>
    </lineage>
</organism>
<keyword evidence="4" id="KW-1185">Reference proteome</keyword>
<feature type="signal peptide" evidence="2">
    <location>
        <begin position="1"/>
        <end position="18"/>
    </location>
</feature>
<feature type="compositionally biased region" description="Basic and acidic residues" evidence="1">
    <location>
        <begin position="142"/>
        <end position="161"/>
    </location>
</feature>
<feature type="compositionally biased region" description="Polar residues" evidence="1">
    <location>
        <begin position="192"/>
        <end position="206"/>
    </location>
</feature>
<dbReference type="Gene3D" id="3.30.60.30">
    <property type="match status" value="1"/>
</dbReference>
<evidence type="ECO:0000313" key="4">
    <source>
        <dbReference type="Proteomes" id="UP000838878"/>
    </source>
</evidence>
<evidence type="ECO:0000256" key="2">
    <source>
        <dbReference type="SAM" id="SignalP"/>
    </source>
</evidence>
<dbReference type="EMBL" id="OV170229">
    <property type="protein sequence ID" value="CAH0730942.1"/>
    <property type="molecule type" value="Genomic_DNA"/>
</dbReference>
<dbReference type="OrthoDB" id="7451940at2759"/>
<dbReference type="Proteomes" id="UP000838878">
    <property type="component" value="Chromosome 9"/>
</dbReference>
<sequence length="373" mass="42620">MYVFLLIYLIINTTLTSSKTIYKVDGKRSTSDPKLSCKNIKCPPMEDPVCVKVTKIDKQKHEKFILAINKCNMQFMKCHPVGKVDDKDKNIYDDVEKQPRDIAKANLNDKVEQDLSDANDDLGEEDDKEEPADDNDELGDVNNKEEPPSNKYDDLGEEGNKEMNPVVDIDRSDDENNEENLPSDNDNEDSAGDNNDNLGYESNQEDVPSVKIEEPDDEYNGEDAKEDDTPLNLHGYEDEEDTNVVPVDYDQNTNDNVNSDEYKKNCSTDCPAREVMVCAKCQHNIYRSFLSSCHLRAFSCKHPDEKLELVNRNPCIQSAPYLTDLPSPKGRVSEPSDRDTVLQYIHCREKGRLNKDDPRCKFEEKQVETKEKE</sequence>
<keyword evidence="2" id="KW-0732">Signal</keyword>
<feature type="chain" id="PRO_5035453681" evidence="2">
    <location>
        <begin position="19"/>
        <end position="373"/>
    </location>
</feature>
<gene>
    <name evidence="3" type="ORF">BINO364_LOCUS15863</name>
</gene>
<reference evidence="3" key="1">
    <citation type="submission" date="2021-12" db="EMBL/GenBank/DDBJ databases">
        <authorList>
            <person name="Martin H S."/>
        </authorList>
    </citation>
    <scope>NUCLEOTIDE SEQUENCE</scope>
</reference>
<feature type="non-terminal residue" evidence="3">
    <location>
        <position position="373"/>
    </location>
</feature>
<evidence type="ECO:0000313" key="3">
    <source>
        <dbReference type="EMBL" id="CAH0730942.1"/>
    </source>
</evidence>
<proteinExistence type="predicted"/>